<reference evidence="1 2" key="1">
    <citation type="submission" date="2023-03" db="EMBL/GenBank/DDBJ databases">
        <title>Bacillus Genome Sequencing.</title>
        <authorList>
            <person name="Dunlap C."/>
        </authorList>
    </citation>
    <scope>NUCLEOTIDE SEQUENCE [LARGE SCALE GENOMIC DNA]</scope>
    <source>
        <strain evidence="1 2">BD-533</strain>
    </source>
</reference>
<gene>
    <name evidence="1" type="ORF">P4I72_36085</name>
</gene>
<sequence>MRNVNQTQDEWNEENTSIQAIEQAVVFVRTPAFLDASASRLLVVELAMVGILAETVSESIIEIQQKADKLGIRYIVEICKEEIGSDQIRLWDLLEQENRKLPMEHAIYLLEKQYPPANFT</sequence>
<dbReference type="Proteomes" id="UP001338137">
    <property type="component" value="Unassembled WGS sequence"/>
</dbReference>
<keyword evidence="2" id="KW-1185">Reference proteome</keyword>
<name>A0ABU6GE94_9BACL</name>
<dbReference type="RefSeq" id="WP_326076725.1">
    <property type="nucleotide sequence ID" value="NZ_JARLKY010000129.1"/>
</dbReference>
<evidence type="ECO:0000313" key="1">
    <source>
        <dbReference type="EMBL" id="MEC0232536.1"/>
    </source>
</evidence>
<comment type="caution">
    <text evidence="1">The sequence shown here is derived from an EMBL/GenBank/DDBJ whole genome shotgun (WGS) entry which is preliminary data.</text>
</comment>
<dbReference type="EMBL" id="JARLKY010000129">
    <property type="protein sequence ID" value="MEC0232536.1"/>
    <property type="molecule type" value="Genomic_DNA"/>
</dbReference>
<protein>
    <submittedName>
        <fullName evidence="1">Uncharacterized protein</fullName>
    </submittedName>
</protein>
<proteinExistence type="predicted"/>
<evidence type="ECO:0000313" key="2">
    <source>
        <dbReference type="Proteomes" id="UP001338137"/>
    </source>
</evidence>
<accession>A0ABU6GE94</accession>
<organism evidence="1 2">
    <name type="scientific">Paenibacillus alba</name>
    <dbReference type="NCBI Taxonomy" id="1197127"/>
    <lineage>
        <taxon>Bacteria</taxon>
        <taxon>Bacillati</taxon>
        <taxon>Bacillota</taxon>
        <taxon>Bacilli</taxon>
        <taxon>Bacillales</taxon>
        <taxon>Paenibacillaceae</taxon>
        <taxon>Paenibacillus</taxon>
    </lineage>
</organism>